<dbReference type="Proteomes" id="UP001589608">
    <property type="component" value="Unassembled WGS sequence"/>
</dbReference>
<dbReference type="EMBL" id="JBHMCA010000014">
    <property type="protein sequence ID" value="MFB9442522.1"/>
    <property type="molecule type" value="Genomic_DNA"/>
</dbReference>
<reference evidence="2 3" key="1">
    <citation type="submission" date="2024-09" db="EMBL/GenBank/DDBJ databases">
        <authorList>
            <person name="Sun Q."/>
            <person name="Mori K."/>
        </authorList>
    </citation>
    <scope>NUCLEOTIDE SEQUENCE [LARGE SCALE GENOMIC DNA]</scope>
    <source>
        <strain evidence="2 3">JCM 3307</strain>
    </source>
</reference>
<evidence type="ECO:0000256" key="1">
    <source>
        <dbReference type="ARBA" id="ARBA00023186"/>
    </source>
</evidence>
<dbReference type="InterPro" id="IPR009012">
    <property type="entry name" value="GrpE_head"/>
</dbReference>
<dbReference type="SUPFAM" id="SSF51064">
    <property type="entry name" value="Head domain of nucleotide exchange factor GrpE"/>
    <property type="match status" value="1"/>
</dbReference>
<protein>
    <submittedName>
        <fullName evidence="2">Nucleotide exchange factor GrpE</fullName>
    </submittedName>
</protein>
<comment type="caution">
    <text evidence="2">The sequence shown here is derived from an EMBL/GenBank/DDBJ whole genome shotgun (WGS) entry which is preliminary data.</text>
</comment>
<proteinExistence type="predicted"/>
<dbReference type="Gene3D" id="2.30.22.10">
    <property type="entry name" value="Head domain of nucleotide exchange factor GrpE"/>
    <property type="match status" value="1"/>
</dbReference>
<name>A0ABV5M0Y5_9ACTN</name>
<sequence>MNRERLEQISALLEEVVEGNTALVSDVRGMGAELSALRGDLDAGAGFRARQDLCRELVGPLGAIEAMVDRADLGDTAVVAGHLRGLAATLRGVMTRMGAEPVPVVPGADRFDPAVHRCVEVVAPADSPFPAAPPHTVVRVVEDGYTLDRRQILPVQVAIQAATTRRQPD</sequence>
<evidence type="ECO:0000313" key="3">
    <source>
        <dbReference type="Proteomes" id="UP001589608"/>
    </source>
</evidence>
<organism evidence="2 3">
    <name type="scientific">Dactylosporangium vinaceum</name>
    <dbReference type="NCBI Taxonomy" id="53362"/>
    <lineage>
        <taxon>Bacteria</taxon>
        <taxon>Bacillati</taxon>
        <taxon>Actinomycetota</taxon>
        <taxon>Actinomycetes</taxon>
        <taxon>Micromonosporales</taxon>
        <taxon>Micromonosporaceae</taxon>
        <taxon>Dactylosporangium</taxon>
    </lineage>
</organism>
<dbReference type="InterPro" id="IPR000740">
    <property type="entry name" value="GrpE"/>
</dbReference>
<gene>
    <name evidence="2" type="primary">grpE</name>
    <name evidence="2" type="ORF">ACFFTR_05410</name>
</gene>
<keyword evidence="3" id="KW-1185">Reference proteome</keyword>
<dbReference type="RefSeq" id="WP_223100884.1">
    <property type="nucleotide sequence ID" value="NZ_CP061913.1"/>
</dbReference>
<dbReference type="Pfam" id="PF01025">
    <property type="entry name" value="GrpE"/>
    <property type="match status" value="1"/>
</dbReference>
<accession>A0ABV5M0Y5</accession>
<evidence type="ECO:0000313" key="2">
    <source>
        <dbReference type="EMBL" id="MFB9442522.1"/>
    </source>
</evidence>
<keyword evidence="1" id="KW-0143">Chaperone</keyword>